<organism evidence="5 6">
    <name type="scientific">Pseudothauera lacus</name>
    <dbReference type="NCBI Taxonomy" id="2136175"/>
    <lineage>
        <taxon>Bacteria</taxon>
        <taxon>Pseudomonadati</taxon>
        <taxon>Pseudomonadota</taxon>
        <taxon>Betaproteobacteria</taxon>
        <taxon>Rhodocyclales</taxon>
        <taxon>Zoogloeaceae</taxon>
        <taxon>Pseudothauera</taxon>
    </lineage>
</organism>
<accession>A0A2T4IIC1</accession>
<dbReference type="AlphaFoldDB" id="A0A2T4IIC1"/>
<keyword evidence="6" id="KW-1185">Reference proteome</keyword>
<dbReference type="Pfam" id="PF05130">
    <property type="entry name" value="FlgN"/>
    <property type="match status" value="1"/>
</dbReference>
<proteinExistence type="inferred from homology"/>
<reference evidence="5 6" key="2">
    <citation type="submission" date="2018-04" db="EMBL/GenBank/DDBJ databases">
        <title>Thauera lacus sp. nov., isolated from an saline lake in Inner Mongolia, China.</title>
        <authorList>
            <person name="Liang Q.-Y."/>
        </authorList>
    </citation>
    <scope>NUCLEOTIDE SEQUENCE [LARGE SCALE GENOMIC DNA]</scope>
    <source>
        <strain evidence="5 6">D20</strain>
    </source>
</reference>
<feature type="compositionally biased region" description="Gly residues" evidence="4">
    <location>
        <begin position="133"/>
        <end position="142"/>
    </location>
</feature>
<dbReference type="Gene3D" id="1.20.58.300">
    <property type="entry name" value="FlgN-like"/>
    <property type="match status" value="1"/>
</dbReference>
<dbReference type="EMBL" id="PZKC01000003">
    <property type="protein sequence ID" value="PTD97476.1"/>
    <property type="molecule type" value="Genomic_DNA"/>
</dbReference>
<evidence type="ECO:0000256" key="4">
    <source>
        <dbReference type="SAM" id="MobiDB-lite"/>
    </source>
</evidence>
<keyword evidence="5" id="KW-0969">Cilium</keyword>
<dbReference type="Proteomes" id="UP000241193">
    <property type="component" value="Unassembled WGS sequence"/>
</dbReference>
<comment type="similarity">
    <text evidence="2">Belongs to the FlgN family.</text>
</comment>
<evidence type="ECO:0000256" key="3">
    <source>
        <dbReference type="ARBA" id="ARBA00022795"/>
    </source>
</evidence>
<keyword evidence="5" id="KW-0966">Cell projection</keyword>
<dbReference type="InterPro" id="IPR036679">
    <property type="entry name" value="FlgN-like_sf"/>
</dbReference>
<dbReference type="InterPro" id="IPR007809">
    <property type="entry name" value="FlgN-like"/>
</dbReference>
<keyword evidence="5" id="KW-0282">Flagellum</keyword>
<dbReference type="GO" id="GO:0044780">
    <property type="term" value="P:bacterial-type flagellum assembly"/>
    <property type="evidence" value="ECO:0007669"/>
    <property type="project" value="InterPro"/>
</dbReference>
<comment type="caution">
    <text evidence="5">The sequence shown here is derived from an EMBL/GenBank/DDBJ whole genome shotgun (WGS) entry which is preliminary data.</text>
</comment>
<gene>
    <name evidence="5" type="ORF">C8261_04875</name>
</gene>
<evidence type="ECO:0000313" key="5">
    <source>
        <dbReference type="EMBL" id="PTD97476.1"/>
    </source>
</evidence>
<reference evidence="5 6" key="1">
    <citation type="submission" date="2018-03" db="EMBL/GenBank/DDBJ databases">
        <authorList>
            <person name="Keele B.F."/>
        </authorList>
    </citation>
    <scope>NUCLEOTIDE SEQUENCE [LARGE SCALE GENOMIC DNA]</scope>
    <source>
        <strain evidence="5 6">D20</strain>
    </source>
</reference>
<dbReference type="SUPFAM" id="SSF140566">
    <property type="entry name" value="FlgN-like"/>
    <property type="match status" value="1"/>
</dbReference>
<name>A0A2T4IIC1_9RHOO</name>
<sequence length="142" mass="15437">MEVAQLRTFVALLDREEALLVAGDVDALVSLAKDKTDLYHTLQRLHDARALLLGRNGLDSSADSIVRACEGMPAALARWQEVIELARQARERNSVNGKLLIERMQHNQRALAILQSAADRPPLYDAAGNTRPSGGGRILGSA</sequence>
<comment type="function">
    <text evidence="1">Required for the efficient initiation of filament assembly.</text>
</comment>
<keyword evidence="3" id="KW-1005">Bacterial flagellum biogenesis</keyword>
<protein>
    <submittedName>
        <fullName evidence="5">Flagellar protein FlgN</fullName>
    </submittedName>
</protein>
<evidence type="ECO:0000256" key="1">
    <source>
        <dbReference type="ARBA" id="ARBA00002397"/>
    </source>
</evidence>
<evidence type="ECO:0000313" key="6">
    <source>
        <dbReference type="Proteomes" id="UP000241193"/>
    </source>
</evidence>
<evidence type="ECO:0000256" key="2">
    <source>
        <dbReference type="ARBA" id="ARBA00007703"/>
    </source>
</evidence>
<dbReference type="OrthoDB" id="9180271at2"/>
<feature type="region of interest" description="Disordered" evidence="4">
    <location>
        <begin position="122"/>
        <end position="142"/>
    </location>
</feature>